<gene>
    <name evidence="2" type="ORF">HJ583_009285</name>
</gene>
<feature type="chain" id="PRO_5047386859" evidence="1">
    <location>
        <begin position="34"/>
        <end position="336"/>
    </location>
</feature>
<dbReference type="Pfam" id="PF13557">
    <property type="entry name" value="Phenol_MetA_deg"/>
    <property type="match status" value="1"/>
</dbReference>
<evidence type="ECO:0000313" key="2">
    <source>
        <dbReference type="EMBL" id="NSL55214.1"/>
    </source>
</evidence>
<keyword evidence="1" id="KW-0732">Signal</keyword>
<dbReference type="InterPro" id="IPR025737">
    <property type="entry name" value="FApF"/>
</dbReference>
<dbReference type="EMBL" id="JABCSC020000002">
    <property type="protein sequence ID" value="NSL55214.1"/>
    <property type="molecule type" value="Genomic_DNA"/>
</dbReference>
<dbReference type="Proteomes" id="UP000778523">
    <property type="component" value="Unassembled WGS sequence"/>
</dbReference>
<reference evidence="2 3" key="1">
    <citation type="submission" date="2020-06" db="EMBL/GenBank/DDBJ databases">
        <title>Draft genome of Uliginosibacterium sp. IMCC34675.</title>
        <authorList>
            <person name="Song J."/>
        </authorList>
    </citation>
    <scope>NUCLEOTIDE SEQUENCE [LARGE SCALE GENOMIC DNA]</scope>
    <source>
        <strain evidence="2 3">IMCC34675</strain>
    </source>
</reference>
<protein>
    <submittedName>
        <fullName evidence="2">Transporter</fullName>
    </submittedName>
</protein>
<evidence type="ECO:0000256" key="1">
    <source>
        <dbReference type="SAM" id="SignalP"/>
    </source>
</evidence>
<sequence length="336" mass="36128">MNQNHANPCQPRAALRVAAAAVIALGLCQSVQAQVPGRFYWKSLSGGSAVPLIFESVSGNTNPFDSSHRVSAGAEFDATMAMAGYAQTFSLFDRSAMAAVILPMGRLSGEATKVVNGASVASAQQSASGFGDPMLEFDINLIGPKAQKTIPDAVRYEPGFSLDVLADLALPIGEYDSKQALNLGQNRWYGRIGAPMVMQIGSWVPGRRTTFELLPSAWIFGDNTNYVGQTLKTDPLFQLDAHLTRDFNETLWGSLDASWYNGGKATINGVAGDKRNDIAYGLTIGMQINPNTSLTFGYKSTANDSGTNDMRLDSFMITLISGWHPIIEGSRRLKGE</sequence>
<name>A0ABX2IEX8_9RHOO</name>
<evidence type="ECO:0000313" key="3">
    <source>
        <dbReference type="Proteomes" id="UP000778523"/>
    </source>
</evidence>
<dbReference type="RefSeq" id="WP_170021661.1">
    <property type="nucleotide sequence ID" value="NZ_JABCSC020000002.1"/>
</dbReference>
<organism evidence="2 3">
    <name type="scientific">Uliginosibacterium aquaticum</name>
    <dbReference type="NCBI Taxonomy" id="2731212"/>
    <lineage>
        <taxon>Bacteria</taxon>
        <taxon>Pseudomonadati</taxon>
        <taxon>Pseudomonadota</taxon>
        <taxon>Betaproteobacteria</taxon>
        <taxon>Rhodocyclales</taxon>
        <taxon>Zoogloeaceae</taxon>
        <taxon>Uliginosibacterium</taxon>
    </lineage>
</organism>
<comment type="caution">
    <text evidence="2">The sequence shown here is derived from an EMBL/GenBank/DDBJ whole genome shotgun (WGS) entry which is preliminary data.</text>
</comment>
<proteinExistence type="predicted"/>
<accession>A0ABX2IEX8</accession>
<feature type="signal peptide" evidence="1">
    <location>
        <begin position="1"/>
        <end position="33"/>
    </location>
</feature>
<keyword evidence="3" id="KW-1185">Reference proteome</keyword>